<organism evidence="1 2">
    <name type="scientific">Aduncisulcus paluster</name>
    <dbReference type="NCBI Taxonomy" id="2918883"/>
    <lineage>
        <taxon>Eukaryota</taxon>
        <taxon>Metamonada</taxon>
        <taxon>Carpediemonas-like organisms</taxon>
        <taxon>Aduncisulcus</taxon>
    </lineage>
</organism>
<accession>A0ABQ5KPR9</accession>
<protein>
    <submittedName>
        <fullName evidence="1">S-adenosyl-L-methionine-dependent tRNA 4-demethylwyosine synthase like protein</fullName>
    </submittedName>
</protein>
<feature type="non-terminal residue" evidence="1">
    <location>
        <position position="1"/>
    </location>
</feature>
<sequence length="260" mass="29508">GRRSLWKSAHEARHVALSLVGESLLYPQINELILELHRRKLSTFLVSNSQLPEKLKAMPPCHPVVPLFLSILSTRQERTAIRITVIKKLNCRREDIPGYVKLIRLGRPCFIELKAFSFVGGTRHRHAFFLSSLLPTFPGQTSVLSMQGGLRLPLKVITGAVSVHHERKAVVMVRRDLFVGWELDSVSWIDFDKFFSLYGSPDFDALSYSIPIHDDRLITPDDRLITPDDRLITPDEDSSLKKPPPSVTVKKTTTLFMAML</sequence>
<dbReference type="EMBL" id="BQXS01010259">
    <property type="protein sequence ID" value="GKT33444.1"/>
    <property type="molecule type" value="Genomic_DNA"/>
</dbReference>
<reference evidence="1" key="1">
    <citation type="submission" date="2022-03" db="EMBL/GenBank/DDBJ databases">
        <title>Draft genome sequence of Aduncisulcus paluster, a free-living microaerophilic Fornicata.</title>
        <authorList>
            <person name="Yuyama I."/>
            <person name="Kume K."/>
            <person name="Tamura T."/>
            <person name="Inagaki Y."/>
            <person name="Hashimoto T."/>
        </authorList>
    </citation>
    <scope>NUCLEOTIDE SEQUENCE</scope>
    <source>
        <strain evidence="1">NY0171</strain>
    </source>
</reference>
<evidence type="ECO:0000313" key="1">
    <source>
        <dbReference type="EMBL" id="GKT33444.1"/>
    </source>
</evidence>
<evidence type="ECO:0000313" key="2">
    <source>
        <dbReference type="Proteomes" id="UP001057375"/>
    </source>
</evidence>
<dbReference type="InterPro" id="IPR034556">
    <property type="entry name" value="tRNA_wybutosine-synthase"/>
</dbReference>
<dbReference type="InterPro" id="IPR013785">
    <property type="entry name" value="Aldolase_TIM"/>
</dbReference>
<dbReference type="PANTHER" id="PTHR13930:SF0">
    <property type="entry name" value="S-ADENOSYL-L-METHIONINE-DEPENDENT TRNA 4-DEMETHYLWYOSINE SYNTHASE TYW1-RELATED"/>
    <property type="match status" value="1"/>
</dbReference>
<dbReference type="PANTHER" id="PTHR13930">
    <property type="entry name" value="S-ADENOSYL-L-METHIONINE-DEPENDENT TRNA 4-DEMETHYLWYOSINE SYNTHASE"/>
    <property type="match status" value="1"/>
</dbReference>
<keyword evidence="2" id="KW-1185">Reference proteome</keyword>
<dbReference type="Proteomes" id="UP001057375">
    <property type="component" value="Unassembled WGS sequence"/>
</dbReference>
<comment type="caution">
    <text evidence="1">The sequence shown here is derived from an EMBL/GenBank/DDBJ whole genome shotgun (WGS) entry which is preliminary data.</text>
</comment>
<gene>
    <name evidence="1" type="ORF">ADUPG1_007350</name>
</gene>
<proteinExistence type="predicted"/>
<dbReference type="Gene3D" id="3.20.20.70">
    <property type="entry name" value="Aldolase class I"/>
    <property type="match status" value="2"/>
</dbReference>
<name>A0ABQ5KPR9_9EUKA</name>